<feature type="compositionally biased region" description="Polar residues" evidence="1">
    <location>
        <begin position="201"/>
        <end position="210"/>
    </location>
</feature>
<feature type="compositionally biased region" description="Low complexity" evidence="1">
    <location>
        <begin position="183"/>
        <end position="195"/>
    </location>
</feature>
<reference evidence="3" key="1">
    <citation type="submission" date="2019-03" db="EMBL/GenBank/DDBJ databases">
        <title>Improved annotation for the trematode Fasciola hepatica.</title>
        <authorList>
            <person name="Choi Y.-J."/>
            <person name="Martin J."/>
            <person name="Mitreva M."/>
        </authorList>
    </citation>
    <scope>NUCLEOTIDE SEQUENCE [LARGE SCALE GENOMIC DNA]</scope>
</reference>
<name>A0A2H1CZD4_FASHE</name>
<accession>A0A2H1CZD4</accession>
<feature type="compositionally biased region" description="Basic residues" evidence="1">
    <location>
        <begin position="154"/>
        <end position="163"/>
    </location>
</feature>
<evidence type="ECO:0000256" key="2">
    <source>
        <dbReference type="SAM" id="Phobius"/>
    </source>
</evidence>
<protein>
    <submittedName>
        <fullName evidence="3">Uncharacterized protein</fullName>
    </submittedName>
</protein>
<keyword evidence="4" id="KW-1185">Reference proteome</keyword>
<keyword evidence="2" id="KW-0812">Transmembrane</keyword>
<feature type="transmembrane region" description="Helical" evidence="2">
    <location>
        <begin position="32"/>
        <end position="57"/>
    </location>
</feature>
<keyword evidence="2" id="KW-1133">Transmembrane helix</keyword>
<dbReference type="AlphaFoldDB" id="A0A2H1CZD4"/>
<dbReference type="EMBL" id="JXXN02000001">
    <property type="protein sequence ID" value="THD29141.1"/>
    <property type="molecule type" value="Genomic_DNA"/>
</dbReference>
<evidence type="ECO:0000256" key="1">
    <source>
        <dbReference type="SAM" id="MobiDB-lite"/>
    </source>
</evidence>
<organism evidence="3 4">
    <name type="scientific">Fasciola hepatica</name>
    <name type="common">Liver fluke</name>
    <dbReference type="NCBI Taxonomy" id="6192"/>
    <lineage>
        <taxon>Eukaryota</taxon>
        <taxon>Metazoa</taxon>
        <taxon>Spiralia</taxon>
        <taxon>Lophotrochozoa</taxon>
        <taxon>Platyhelminthes</taxon>
        <taxon>Trematoda</taxon>
        <taxon>Digenea</taxon>
        <taxon>Plagiorchiida</taxon>
        <taxon>Echinostomata</taxon>
        <taxon>Echinostomatoidea</taxon>
        <taxon>Fasciolidae</taxon>
        <taxon>Fasciola</taxon>
    </lineage>
</organism>
<evidence type="ECO:0000313" key="4">
    <source>
        <dbReference type="Proteomes" id="UP000230066"/>
    </source>
</evidence>
<feature type="region of interest" description="Disordered" evidence="1">
    <location>
        <begin position="154"/>
        <end position="223"/>
    </location>
</feature>
<keyword evidence="2" id="KW-0472">Membrane</keyword>
<gene>
    <name evidence="3" type="ORF">D915_000006</name>
</gene>
<evidence type="ECO:0000313" key="3">
    <source>
        <dbReference type="EMBL" id="THD29141.1"/>
    </source>
</evidence>
<dbReference type="Proteomes" id="UP000230066">
    <property type="component" value="Unassembled WGS sequence"/>
</dbReference>
<proteinExistence type="predicted"/>
<comment type="caution">
    <text evidence="3">The sequence shown here is derived from an EMBL/GenBank/DDBJ whole genome shotgun (WGS) entry which is preliminary data.</text>
</comment>
<sequence>MCEVTDAVDDCGDYSDFPPNWGYDKLDSDETALLVIGIILDTMVVLFCTLIVAFKFGEEARCWLRTRLMGQLHPYEKIADYLRGTDTAGLAGPTAEAAEEERVSVGAMEAAGEFLDETTEGKEMLKADRRDAELALSGGPLESGVQEALSKAEARRKRLRRKPAASSNVFLPISRAKPRERLPSSSESEGSSSWEVRSRKSNQTAASITGLTRVMPKWDGEKQ</sequence>